<feature type="compositionally biased region" description="Low complexity" evidence="1">
    <location>
        <begin position="18"/>
        <end position="28"/>
    </location>
</feature>
<dbReference type="EMBL" id="JAEFBJ010000013">
    <property type="protein sequence ID" value="KAG7539415.1"/>
    <property type="molecule type" value="Genomic_DNA"/>
</dbReference>
<accession>A0A8T1XZ84</accession>
<keyword evidence="3" id="KW-1185">Reference proteome</keyword>
<feature type="region of interest" description="Disordered" evidence="1">
    <location>
        <begin position="1"/>
        <end position="30"/>
    </location>
</feature>
<gene>
    <name evidence="2" type="ORF">ISN44_As13g030650</name>
</gene>
<name>A0A8T1XZ84_ARASU</name>
<sequence>KPETISSKSEVSPTLITSGRRSGVSSSSPPKLVVEGVVGSPNRRFLAYEIGDNFSRSSSFVSKSVTIGL</sequence>
<feature type="non-terminal residue" evidence="2">
    <location>
        <position position="1"/>
    </location>
</feature>
<dbReference type="Proteomes" id="UP000694251">
    <property type="component" value="Chromosome 13"/>
</dbReference>
<dbReference type="AlphaFoldDB" id="A0A8T1XZ84"/>
<protein>
    <submittedName>
        <fullName evidence="2">Uncharacterized protein</fullName>
    </submittedName>
</protein>
<feature type="non-terminal residue" evidence="2">
    <location>
        <position position="69"/>
    </location>
</feature>
<organism evidence="2 3">
    <name type="scientific">Arabidopsis suecica</name>
    <name type="common">Swedish thale-cress</name>
    <name type="synonym">Cardaminopsis suecica</name>
    <dbReference type="NCBI Taxonomy" id="45249"/>
    <lineage>
        <taxon>Eukaryota</taxon>
        <taxon>Viridiplantae</taxon>
        <taxon>Streptophyta</taxon>
        <taxon>Embryophyta</taxon>
        <taxon>Tracheophyta</taxon>
        <taxon>Spermatophyta</taxon>
        <taxon>Magnoliopsida</taxon>
        <taxon>eudicotyledons</taxon>
        <taxon>Gunneridae</taxon>
        <taxon>Pentapetalae</taxon>
        <taxon>rosids</taxon>
        <taxon>malvids</taxon>
        <taxon>Brassicales</taxon>
        <taxon>Brassicaceae</taxon>
        <taxon>Camelineae</taxon>
        <taxon>Arabidopsis</taxon>
    </lineage>
</organism>
<proteinExistence type="predicted"/>
<comment type="caution">
    <text evidence="2">The sequence shown here is derived from an EMBL/GenBank/DDBJ whole genome shotgun (WGS) entry which is preliminary data.</text>
</comment>
<reference evidence="2 3" key="1">
    <citation type="submission" date="2020-12" db="EMBL/GenBank/DDBJ databases">
        <title>Concerted genomic and epigenomic changes stabilize Arabidopsis allopolyploids.</title>
        <authorList>
            <person name="Chen Z."/>
        </authorList>
    </citation>
    <scope>NUCLEOTIDE SEQUENCE [LARGE SCALE GENOMIC DNA]</scope>
    <source>
        <strain evidence="2">As9502</strain>
        <tissue evidence="2">Leaf</tissue>
    </source>
</reference>
<evidence type="ECO:0000313" key="3">
    <source>
        <dbReference type="Proteomes" id="UP000694251"/>
    </source>
</evidence>
<evidence type="ECO:0000256" key="1">
    <source>
        <dbReference type="SAM" id="MobiDB-lite"/>
    </source>
</evidence>
<evidence type="ECO:0000313" key="2">
    <source>
        <dbReference type="EMBL" id="KAG7539415.1"/>
    </source>
</evidence>
<feature type="compositionally biased region" description="Polar residues" evidence="1">
    <location>
        <begin position="1"/>
        <end position="17"/>
    </location>
</feature>